<reference evidence="4" key="1">
    <citation type="submission" date="2021-06" db="EMBL/GenBank/DDBJ databases">
        <authorList>
            <person name="Kallberg Y."/>
            <person name="Tangrot J."/>
            <person name="Rosling A."/>
        </authorList>
    </citation>
    <scope>NUCLEOTIDE SEQUENCE</scope>
    <source>
        <strain evidence="4">IN212</strain>
    </source>
</reference>
<dbReference type="GO" id="GO:0012505">
    <property type="term" value="C:endomembrane system"/>
    <property type="evidence" value="ECO:0007669"/>
    <property type="project" value="UniProtKB-SubCell"/>
</dbReference>
<feature type="non-terminal residue" evidence="4">
    <location>
        <position position="381"/>
    </location>
</feature>
<organism evidence="4 5">
    <name type="scientific">Racocetra fulgida</name>
    <dbReference type="NCBI Taxonomy" id="60492"/>
    <lineage>
        <taxon>Eukaryota</taxon>
        <taxon>Fungi</taxon>
        <taxon>Fungi incertae sedis</taxon>
        <taxon>Mucoromycota</taxon>
        <taxon>Glomeromycotina</taxon>
        <taxon>Glomeromycetes</taxon>
        <taxon>Diversisporales</taxon>
        <taxon>Gigasporaceae</taxon>
        <taxon>Racocetra</taxon>
    </lineage>
</organism>
<sequence>FDKNTPVTNIPIIVIEEGSQETESSDLLKIFNVDKSDSHWNLRTDSTNGLNTKEESKPLSTKSRDDVTIAIMKLILRIIQIHRTTPFSDKIRAFGKKMFYQRVLILLTIAAVTSLGLDLYEDFSENALVKLRWIEGTLISIHDVLIGDIIQIELDVIPADGILISSYNIHCDQSDELGGPKNGKINFMGSKPETALLQFLLDLGVNYKHLKEDAKTIQFYPFSSERKTMGLRILAIAYRDLEQWSLDEVTLDPEGATGGIYTGGIVIEDPEFRNLSPEKLKEILPQLQVLARSNKCRIVTLPREALLKREVPEFTYQHPFNKERSVCTAIDVNINSVFNTVMGAEYDFSDRSPYVGNPDFTCYSDKELLLLEAKMPPRKSP</sequence>
<protein>
    <submittedName>
        <fullName evidence="4">15678_t:CDS:1</fullName>
    </submittedName>
</protein>
<dbReference type="PANTHER" id="PTHR24093:SF369">
    <property type="entry name" value="CALCIUM-TRANSPORTING ATPASE"/>
    <property type="match status" value="1"/>
</dbReference>
<feature type="transmembrane region" description="Helical" evidence="3">
    <location>
        <begin position="99"/>
        <end position="120"/>
    </location>
</feature>
<dbReference type="GO" id="GO:0005388">
    <property type="term" value="F:P-type calcium transporter activity"/>
    <property type="evidence" value="ECO:0007669"/>
    <property type="project" value="TreeGrafter"/>
</dbReference>
<dbReference type="Gene3D" id="3.40.1110.10">
    <property type="entry name" value="Calcium-transporting ATPase, cytoplasmic domain N"/>
    <property type="match status" value="1"/>
</dbReference>
<dbReference type="GO" id="GO:0000166">
    <property type="term" value="F:nucleotide binding"/>
    <property type="evidence" value="ECO:0007669"/>
    <property type="project" value="InterPro"/>
</dbReference>
<keyword evidence="2" id="KW-0460">Magnesium</keyword>
<dbReference type="OrthoDB" id="116380at2759"/>
<keyword evidence="3" id="KW-0812">Transmembrane</keyword>
<accession>A0A9N8ZAB4</accession>
<dbReference type="Pfam" id="PF13246">
    <property type="entry name" value="Cation_ATPase"/>
    <property type="match status" value="1"/>
</dbReference>
<evidence type="ECO:0000313" key="4">
    <source>
        <dbReference type="EMBL" id="CAG8484851.1"/>
    </source>
</evidence>
<keyword evidence="3" id="KW-0472">Membrane</keyword>
<dbReference type="InterPro" id="IPR023299">
    <property type="entry name" value="ATPase_P-typ_cyto_dom_N"/>
</dbReference>
<keyword evidence="5" id="KW-1185">Reference proteome</keyword>
<dbReference type="AlphaFoldDB" id="A0A9N8ZAB4"/>
<comment type="caution">
    <text evidence="4">The sequence shown here is derived from an EMBL/GenBank/DDBJ whole genome shotgun (WGS) entry which is preliminary data.</text>
</comment>
<proteinExistence type="predicted"/>
<dbReference type="SUPFAM" id="SSF81660">
    <property type="entry name" value="Metal cation-transporting ATPase, ATP-binding domain N"/>
    <property type="match status" value="1"/>
</dbReference>
<evidence type="ECO:0000256" key="3">
    <source>
        <dbReference type="SAM" id="Phobius"/>
    </source>
</evidence>
<gene>
    <name evidence="4" type="ORF">RFULGI_LOCUS1707</name>
</gene>
<evidence type="ECO:0000313" key="5">
    <source>
        <dbReference type="Proteomes" id="UP000789396"/>
    </source>
</evidence>
<evidence type="ECO:0000256" key="2">
    <source>
        <dbReference type="ARBA" id="ARBA00022842"/>
    </source>
</evidence>
<dbReference type="PANTHER" id="PTHR24093">
    <property type="entry name" value="CATION TRANSPORTING ATPASE"/>
    <property type="match status" value="1"/>
</dbReference>
<keyword evidence="3" id="KW-1133">Transmembrane helix</keyword>
<dbReference type="InterPro" id="IPR008250">
    <property type="entry name" value="ATPase_P-typ_transduc_dom_A_sf"/>
</dbReference>
<comment type="subcellular location">
    <subcellularLocation>
        <location evidence="1">Endomembrane system</location>
        <topology evidence="1">Multi-pass membrane protein</topology>
    </subcellularLocation>
</comment>
<dbReference type="GO" id="GO:0005886">
    <property type="term" value="C:plasma membrane"/>
    <property type="evidence" value="ECO:0007669"/>
    <property type="project" value="TreeGrafter"/>
</dbReference>
<dbReference type="EMBL" id="CAJVPZ010001122">
    <property type="protein sequence ID" value="CAG8484851.1"/>
    <property type="molecule type" value="Genomic_DNA"/>
</dbReference>
<dbReference type="SUPFAM" id="SSF81653">
    <property type="entry name" value="Calcium ATPase, transduction domain A"/>
    <property type="match status" value="1"/>
</dbReference>
<evidence type="ECO:0000256" key="1">
    <source>
        <dbReference type="ARBA" id="ARBA00004127"/>
    </source>
</evidence>
<dbReference type="Proteomes" id="UP000789396">
    <property type="component" value="Unassembled WGS sequence"/>
</dbReference>
<name>A0A9N8ZAB4_9GLOM</name>